<dbReference type="EMBL" id="SLWM01000005">
    <property type="protein sequence ID" value="TCO23997.1"/>
    <property type="molecule type" value="Genomic_DNA"/>
</dbReference>
<dbReference type="Proteomes" id="UP000295818">
    <property type="component" value="Unassembled WGS sequence"/>
</dbReference>
<organism evidence="3 4">
    <name type="scientific">Kribbella orskensis</name>
    <dbReference type="NCBI Taxonomy" id="2512216"/>
    <lineage>
        <taxon>Bacteria</taxon>
        <taxon>Bacillati</taxon>
        <taxon>Actinomycetota</taxon>
        <taxon>Actinomycetes</taxon>
        <taxon>Propionibacteriales</taxon>
        <taxon>Kribbellaceae</taxon>
        <taxon>Kribbella</taxon>
    </lineage>
</organism>
<dbReference type="InterPro" id="IPR052897">
    <property type="entry name" value="Sec-Metab_Biosynth_Hydrolase"/>
</dbReference>
<feature type="signal peptide" evidence="1">
    <location>
        <begin position="1"/>
        <end position="31"/>
    </location>
</feature>
<protein>
    <submittedName>
        <fullName evidence="3">Pimeloyl-ACP methyl ester carboxylesterase</fullName>
    </submittedName>
</protein>
<proteinExistence type="predicted"/>
<comment type="caution">
    <text evidence="3">The sequence shown here is derived from an EMBL/GenBank/DDBJ whole genome shotgun (WGS) entry which is preliminary data.</text>
</comment>
<accession>A0ABY2BKW8</accession>
<dbReference type="RefSeq" id="WP_199239839.1">
    <property type="nucleotide sequence ID" value="NZ_SLWM01000005.1"/>
</dbReference>
<dbReference type="PANTHER" id="PTHR37017:SF11">
    <property type="entry name" value="ESTERASE_LIPASE_THIOESTERASE DOMAIN-CONTAINING PROTEIN"/>
    <property type="match status" value="1"/>
</dbReference>
<sequence>MTNPLTNPARRPRRRGRIVAFLLTAAALALASFNPVQSAAGEQRGAKPTIVLVHGSWADGSSWNRVTERLQDDGYTVRAIPNPLRSVASDAASVRAFLQTLTGPVVLVGHSYGGFVITNAATGLPNVKALVYVNAFAPDAGETPFQLVGPDSALSVDPATVFDLVPATLPPTPDTDVYLKRSTVFASFATGLSAEDKDLVFATQRPGALGALNEPSGTPAWRTIPSWSAIGTKDQIIPASAQRTMSTRAGAKITEYDAGHLGLMTDPKLVTKVIEQAARS</sequence>
<keyword evidence="4" id="KW-1185">Reference proteome</keyword>
<dbReference type="SUPFAM" id="SSF53474">
    <property type="entry name" value="alpha/beta-Hydrolases"/>
    <property type="match status" value="1"/>
</dbReference>
<dbReference type="Gene3D" id="3.40.50.1820">
    <property type="entry name" value="alpha/beta hydrolase"/>
    <property type="match status" value="1"/>
</dbReference>
<gene>
    <name evidence="3" type="ORF">EV644_10527</name>
</gene>
<evidence type="ECO:0000313" key="4">
    <source>
        <dbReference type="Proteomes" id="UP000295818"/>
    </source>
</evidence>
<keyword evidence="1" id="KW-0732">Signal</keyword>
<evidence type="ECO:0000259" key="2">
    <source>
        <dbReference type="Pfam" id="PF12697"/>
    </source>
</evidence>
<dbReference type="InterPro" id="IPR000073">
    <property type="entry name" value="AB_hydrolase_1"/>
</dbReference>
<evidence type="ECO:0000313" key="3">
    <source>
        <dbReference type="EMBL" id="TCO23997.1"/>
    </source>
</evidence>
<feature type="chain" id="PRO_5046013852" evidence="1">
    <location>
        <begin position="32"/>
        <end position="280"/>
    </location>
</feature>
<evidence type="ECO:0000256" key="1">
    <source>
        <dbReference type="SAM" id="SignalP"/>
    </source>
</evidence>
<feature type="domain" description="AB hydrolase-1" evidence="2">
    <location>
        <begin position="50"/>
        <end position="270"/>
    </location>
</feature>
<dbReference type="InterPro" id="IPR029058">
    <property type="entry name" value="AB_hydrolase_fold"/>
</dbReference>
<dbReference type="Pfam" id="PF12697">
    <property type="entry name" value="Abhydrolase_6"/>
    <property type="match status" value="1"/>
</dbReference>
<reference evidence="3 4" key="1">
    <citation type="journal article" date="2015" name="Stand. Genomic Sci.">
        <title>Genomic Encyclopedia of Bacterial and Archaeal Type Strains, Phase III: the genomes of soil and plant-associated and newly described type strains.</title>
        <authorList>
            <person name="Whitman W.B."/>
            <person name="Woyke T."/>
            <person name="Klenk H.P."/>
            <person name="Zhou Y."/>
            <person name="Lilburn T.G."/>
            <person name="Beck B.J."/>
            <person name="De Vos P."/>
            <person name="Vandamme P."/>
            <person name="Eisen J.A."/>
            <person name="Garrity G."/>
            <person name="Hugenholtz P."/>
            <person name="Kyrpides N.C."/>
        </authorList>
    </citation>
    <scope>NUCLEOTIDE SEQUENCE [LARGE SCALE GENOMIC DNA]</scope>
    <source>
        <strain evidence="3 4">VKM Ac-2538</strain>
    </source>
</reference>
<name>A0ABY2BKW8_9ACTN</name>
<dbReference type="PANTHER" id="PTHR37017">
    <property type="entry name" value="AB HYDROLASE-1 DOMAIN-CONTAINING PROTEIN-RELATED"/>
    <property type="match status" value="1"/>
</dbReference>